<dbReference type="EMBL" id="CP039704">
    <property type="protein sequence ID" value="QCI79770.1"/>
    <property type="molecule type" value="Genomic_DNA"/>
</dbReference>
<evidence type="ECO:0000256" key="5">
    <source>
        <dbReference type="SAM" id="MobiDB-lite"/>
    </source>
</evidence>
<sequence length="113" mass="11829">MILTRLMRNAMKFGASALVAMMVLSLVLAITLAAGPRALSAEAGNAYLKQNASVSAVETTPSGLQFETQRPGSGERPAPQDMVLVHYEGSLIDGTVFDSSYQRGEPAAFPVGG</sequence>
<accession>A0A4D7C725</accession>
<dbReference type="PROSITE" id="PS50059">
    <property type="entry name" value="FKBP_PPIASE"/>
    <property type="match status" value="1"/>
</dbReference>
<feature type="compositionally biased region" description="Polar residues" evidence="5">
    <location>
        <begin position="58"/>
        <end position="71"/>
    </location>
</feature>
<dbReference type="InterPro" id="IPR001179">
    <property type="entry name" value="PPIase_FKBP_dom"/>
</dbReference>
<keyword evidence="8" id="KW-1185">Reference proteome</keyword>
<dbReference type="Pfam" id="PF00254">
    <property type="entry name" value="FKBP_C"/>
    <property type="match status" value="1"/>
</dbReference>
<feature type="domain" description="PPIase FKBP-type" evidence="6">
    <location>
        <begin position="80"/>
        <end position="113"/>
    </location>
</feature>
<dbReference type="PANTHER" id="PTHR47833:SF2">
    <property type="entry name" value="PEPTIDYLPROLYL ISOMERASE"/>
    <property type="match status" value="1"/>
</dbReference>
<dbReference type="AlphaFoldDB" id="A0A4D7C725"/>
<comment type="catalytic activity">
    <reaction evidence="1 3 4">
        <text>[protein]-peptidylproline (omega=180) = [protein]-peptidylproline (omega=0)</text>
        <dbReference type="Rhea" id="RHEA:16237"/>
        <dbReference type="Rhea" id="RHEA-COMP:10747"/>
        <dbReference type="Rhea" id="RHEA-COMP:10748"/>
        <dbReference type="ChEBI" id="CHEBI:83833"/>
        <dbReference type="ChEBI" id="CHEBI:83834"/>
        <dbReference type="EC" id="5.2.1.8"/>
    </reaction>
</comment>
<reference evidence="8" key="1">
    <citation type="submission" date="2019-04" db="EMBL/GenBank/DDBJ databases">
        <title>Complete genome sequence of Sphingomonas sp. W1-2-3.</title>
        <authorList>
            <person name="Im W.T."/>
        </authorList>
    </citation>
    <scope>NUCLEOTIDE SEQUENCE [LARGE SCALE GENOMIC DNA]</scope>
    <source>
        <strain evidence="8">W1-2-3</strain>
    </source>
</reference>
<evidence type="ECO:0000256" key="3">
    <source>
        <dbReference type="PROSITE-ProRule" id="PRU00277"/>
    </source>
</evidence>
<dbReference type="PANTHER" id="PTHR47833">
    <property type="entry name" value="PHOTOSYNTHETIC NDH SUBUNIT OF LUMENAL LOCATION 4, CHLOROPLASTIC"/>
    <property type="match status" value="1"/>
</dbReference>
<organism evidence="7 8">
    <name type="scientific">Hankyongella ginsenosidimutans</name>
    <dbReference type="NCBI Taxonomy" id="1763828"/>
    <lineage>
        <taxon>Bacteria</taxon>
        <taxon>Pseudomonadati</taxon>
        <taxon>Pseudomonadota</taxon>
        <taxon>Alphaproteobacteria</taxon>
        <taxon>Sphingomonadales</taxon>
        <taxon>Sphingomonadaceae</taxon>
        <taxon>Hankyongella</taxon>
    </lineage>
</organism>
<name>A0A4D7C725_9SPHN</name>
<dbReference type="Gene3D" id="3.10.50.40">
    <property type="match status" value="1"/>
</dbReference>
<dbReference type="KEGG" id="hgn:E6W36_10175"/>
<evidence type="ECO:0000256" key="4">
    <source>
        <dbReference type="RuleBase" id="RU003915"/>
    </source>
</evidence>
<comment type="similarity">
    <text evidence="4">Belongs to the FKBP-type PPIase family.</text>
</comment>
<evidence type="ECO:0000256" key="1">
    <source>
        <dbReference type="ARBA" id="ARBA00000971"/>
    </source>
</evidence>
<proteinExistence type="inferred from homology"/>
<dbReference type="GO" id="GO:0003755">
    <property type="term" value="F:peptidyl-prolyl cis-trans isomerase activity"/>
    <property type="evidence" value="ECO:0007669"/>
    <property type="project" value="UniProtKB-UniRule"/>
</dbReference>
<evidence type="ECO:0000313" key="8">
    <source>
        <dbReference type="Proteomes" id="UP000298714"/>
    </source>
</evidence>
<protein>
    <recommendedName>
        <fullName evidence="4">Peptidyl-prolyl cis-trans isomerase</fullName>
        <ecNumber evidence="4">5.2.1.8</ecNumber>
    </recommendedName>
</protein>
<evidence type="ECO:0000259" key="6">
    <source>
        <dbReference type="PROSITE" id="PS50059"/>
    </source>
</evidence>
<dbReference type="Proteomes" id="UP000298714">
    <property type="component" value="Chromosome"/>
</dbReference>
<evidence type="ECO:0000256" key="2">
    <source>
        <dbReference type="ARBA" id="ARBA00023110"/>
    </source>
</evidence>
<keyword evidence="2 3" id="KW-0697">Rotamase</keyword>
<dbReference type="InterPro" id="IPR044183">
    <property type="entry name" value="PNSL4/FKBP13-like"/>
</dbReference>
<feature type="region of interest" description="Disordered" evidence="5">
    <location>
        <begin position="58"/>
        <end position="79"/>
    </location>
</feature>
<dbReference type="EC" id="5.2.1.8" evidence="4"/>
<dbReference type="SUPFAM" id="SSF54534">
    <property type="entry name" value="FKBP-like"/>
    <property type="match status" value="1"/>
</dbReference>
<keyword evidence="3 4" id="KW-0413">Isomerase</keyword>
<gene>
    <name evidence="7" type="ORF">E6W36_10175</name>
</gene>
<dbReference type="InterPro" id="IPR046357">
    <property type="entry name" value="PPIase_dom_sf"/>
</dbReference>
<evidence type="ECO:0000313" key="7">
    <source>
        <dbReference type="EMBL" id="QCI79770.1"/>
    </source>
</evidence>